<gene>
    <name evidence="2" type="ORF">DUNSADRAFT_16290</name>
</gene>
<dbReference type="Pfam" id="PF13668">
    <property type="entry name" value="Ferritin_2"/>
    <property type="match status" value="1"/>
</dbReference>
<dbReference type="SUPFAM" id="SSF47240">
    <property type="entry name" value="Ferritin-like"/>
    <property type="match status" value="1"/>
</dbReference>
<organism evidence="2 3">
    <name type="scientific">Dunaliella salina</name>
    <name type="common">Green alga</name>
    <name type="synonym">Protococcus salinus</name>
    <dbReference type="NCBI Taxonomy" id="3046"/>
    <lineage>
        <taxon>Eukaryota</taxon>
        <taxon>Viridiplantae</taxon>
        <taxon>Chlorophyta</taxon>
        <taxon>core chlorophytes</taxon>
        <taxon>Chlorophyceae</taxon>
        <taxon>CS clade</taxon>
        <taxon>Chlamydomonadales</taxon>
        <taxon>Dunaliellaceae</taxon>
        <taxon>Dunaliella</taxon>
    </lineage>
</organism>
<dbReference type="InterPro" id="IPR052965">
    <property type="entry name" value="Pigment-catalase-like"/>
</dbReference>
<keyword evidence="3" id="KW-1185">Reference proteome</keyword>
<evidence type="ECO:0000313" key="2">
    <source>
        <dbReference type="EMBL" id="KAF5829292.1"/>
    </source>
</evidence>
<dbReference type="EMBL" id="MU070179">
    <property type="protein sequence ID" value="KAF5829292.1"/>
    <property type="molecule type" value="Genomic_DNA"/>
</dbReference>
<protein>
    <submittedName>
        <fullName evidence="2">Ferritin-like domain-containing protein</fullName>
    </submittedName>
</protein>
<evidence type="ECO:0000313" key="3">
    <source>
        <dbReference type="Proteomes" id="UP000815325"/>
    </source>
</evidence>
<reference evidence="2" key="1">
    <citation type="submission" date="2017-08" db="EMBL/GenBank/DDBJ databases">
        <authorList>
            <person name="Polle J.E."/>
            <person name="Barry K."/>
            <person name="Cushman J."/>
            <person name="Schmutz J."/>
            <person name="Tran D."/>
            <person name="Hathwaick L.T."/>
            <person name="Yim W.C."/>
            <person name="Jenkins J."/>
            <person name="Mckie-Krisberg Z.M."/>
            <person name="Prochnik S."/>
            <person name="Lindquist E."/>
            <person name="Dockter R.B."/>
            <person name="Adam C."/>
            <person name="Molina H."/>
            <person name="Bunkerborg J."/>
            <person name="Jin E."/>
            <person name="Buchheim M."/>
            <person name="Magnuson J."/>
        </authorList>
    </citation>
    <scope>NUCLEOTIDE SEQUENCE</scope>
    <source>
        <strain evidence="2">CCAP 19/18</strain>
    </source>
</reference>
<keyword evidence="1" id="KW-0732">Signal</keyword>
<sequence length="277" mass="29181">MKVLSFSSSCLAFCLLALGARANDADVLNSALNLEYLEANFYSCAAYGEPIEQALWGANGKEPMGCQQAMLTPTALAYAKAVAKDEIAHVSFLRQELGDNAVDQPQINIGAAFEAAANAALNTTLNPSFSAYGNDILFYHAAFIFEDVGVTAYKGAAPLLENVDTLEAAAGILAVEAYHGGAIRSLLLEQSEQTVFPFGAQVKAIVKAIADLRASVSGGNNDAGLFKPDSMDYILAPADQNAVVHTRSTQEVLNIIYLNADGSVGGFFPEGMNGNIN</sequence>
<feature type="signal peptide" evidence="1">
    <location>
        <begin position="1"/>
        <end position="22"/>
    </location>
</feature>
<proteinExistence type="predicted"/>
<dbReference type="InterPro" id="IPR009078">
    <property type="entry name" value="Ferritin-like_SF"/>
</dbReference>
<dbReference type="PANTHER" id="PTHR31694:SF26">
    <property type="entry name" value="OS05G0151100 PROTEIN"/>
    <property type="match status" value="1"/>
</dbReference>
<comment type="caution">
    <text evidence="2">The sequence shown here is derived from an EMBL/GenBank/DDBJ whole genome shotgun (WGS) entry which is preliminary data.</text>
</comment>
<accession>A0ABQ7G3Y5</accession>
<dbReference type="PANTHER" id="PTHR31694">
    <property type="entry name" value="DESICCATION-LIKE PROTEIN"/>
    <property type="match status" value="1"/>
</dbReference>
<dbReference type="Proteomes" id="UP000815325">
    <property type="component" value="Unassembled WGS sequence"/>
</dbReference>
<feature type="chain" id="PRO_5046931781" evidence="1">
    <location>
        <begin position="23"/>
        <end position="277"/>
    </location>
</feature>
<name>A0ABQ7G3Y5_DUNSA</name>
<evidence type="ECO:0000256" key="1">
    <source>
        <dbReference type="SAM" id="SignalP"/>
    </source>
</evidence>